<dbReference type="Pfam" id="PF03102">
    <property type="entry name" value="NeuB"/>
    <property type="match status" value="1"/>
</dbReference>
<keyword evidence="4" id="KW-1185">Reference proteome</keyword>
<feature type="region of interest" description="Disordered" evidence="1">
    <location>
        <begin position="359"/>
        <end position="384"/>
    </location>
</feature>
<dbReference type="InterPro" id="IPR013785">
    <property type="entry name" value="Aldolase_TIM"/>
</dbReference>
<evidence type="ECO:0000256" key="1">
    <source>
        <dbReference type="SAM" id="MobiDB-lite"/>
    </source>
</evidence>
<sequence length="384" mass="42421">MGEPAQKKARVADLSALHQFTYTEAKVIAEIGCNHRGEIETAKELLTLCKEAGATVGKFQKRCPKELLTPEQYNAPHPNPQNSFGSTYGEHREFLELSLDDHRELQNHCKSIGLEYSCSTWDLTSAKEIVQLNPCLIKVGSPSNMHWPMMEYLREHYTGEVHISTGMTTKDEIEQIVKFWEEGKGDAKNRVVLYNCTSGYPVPFKDVCLLDIRLLQEKYQHRVKHIGFSGHHLGIAIDVAAYAMGAVWIERHFTKDQSTDKTGTMCLPEVRTGFSDWRCTLALPTRLLRREGGARQGERGVGRLSDDPGPHVEGHRPRGLPGAGRAGQARPRPGRVPHRLHVQGDGHLAAGVGAAREAEVGPLQQGHCGQAQGPPPGVSGPARM</sequence>
<feature type="domain" description="PseI/NeuA/B-like" evidence="2">
    <location>
        <begin position="48"/>
        <end position="260"/>
    </location>
</feature>
<dbReference type="PANTHER" id="PTHR42966">
    <property type="entry name" value="N-ACETYLNEURAMINATE SYNTHASE"/>
    <property type="match status" value="1"/>
</dbReference>
<dbReference type="Proteomes" id="UP001189429">
    <property type="component" value="Unassembled WGS sequence"/>
</dbReference>
<dbReference type="InterPro" id="IPR013132">
    <property type="entry name" value="PseI/NeuA/B-like_N"/>
</dbReference>
<organism evidence="3 4">
    <name type="scientific">Prorocentrum cordatum</name>
    <dbReference type="NCBI Taxonomy" id="2364126"/>
    <lineage>
        <taxon>Eukaryota</taxon>
        <taxon>Sar</taxon>
        <taxon>Alveolata</taxon>
        <taxon>Dinophyceae</taxon>
        <taxon>Prorocentrales</taxon>
        <taxon>Prorocentraceae</taxon>
        <taxon>Prorocentrum</taxon>
    </lineage>
</organism>
<proteinExistence type="predicted"/>
<dbReference type="EMBL" id="CAUYUJ010018776">
    <property type="protein sequence ID" value="CAK0886240.1"/>
    <property type="molecule type" value="Genomic_DNA"/>
</dbReference>
<feature type="compositionally biased region" description="Basic and acidic residues" evidence="1">
    <location>
        <begin position="290"/>
        <end position="316"/>
    </location>
</feature>
<protein>
    <recommendedName>
        <fullName evidence="2">PseI/NeuA/B-like domain-containing protein</fullName>
    </recommendedName>
</protein>
<evidence type="ECO:0000313" key="4">
    <source>
        <dbReference type="Proteomes" id="UP001189429"/>
    </source>
</evidence>
<dbReference type="PANTHER" id="PTHR42966:SF1">
    <property type="entry name" value="SIALIC ACID SYNTHASE"/>
    <property type="match status" value="1"/>
</dbReference>
<name>A0ABN9WID4_9DINO</name>
<evidence type="ECO:0000313" key="3">
    <source>
        <dbReference type="EMBL" id="CAK0886240.1"/>
    </source>
</evidence>
<reference evidence="3" key="1">
    <citation type="submission" date="2023-10" db="EMBL/GenBank/DDBJ databases">
        <authorList>
            <person name="Chen Y."/>
            <person name="Shah S."/>
            <person name="Dougan E. K."/>
            <person name="Thang M."/>
            <person name="Chan C."/>
        </authorList>
    </citation>
    <scope>NUCLEOTIDE SEQUENCE [LARGE SCALE GENOMIC DNA]</scope>
</reference>
<dbReference type="SUPFAM" id="SSF51569">
    <property type="entry name" value="Aldolase"/>
    <property type="match status" value="1"/>
</dbReference>
<gene>
    <name evidence="3" type="ORF">PCOR1329_LOCUS67639</name>
</gene>
<dbReference type="InterPro" id="IPR051690">
    <property type="entry name" value="PseI-like"/>
</dbReference>
<dbReference type="Gene3D" id="3.20.20.70">
    <property type="entry name" value="Aldolase class I"/>
    <property type="match status" value="1"/>
</dbReference>
<comment type="caution">
    <text evidence="3">The sequence shown here is derived from an EMBL/GenBank/DDBJ whole genome shotgun (WGS) entry which is preliminary data.</text>
</comment>
<accession>A0ABN9WID4</accession>
<feature type="region of interest" description="Disordered" evidence="1">
    <location>
        <begin position="290"/>
        <end position="340"/>
    </location>
</feature>
<evidence type="ECO:0000259" key="2">
    <source>
        <dbReference type="Pfam" id="PF03102"/>
    </source>
</evidence>